<reference evidence="2" key="1">
    <citation type="submission" date="2020-01" db="EMBL/GenBank/DDBJ databases">
        <title>Draft genome sequence of the Termite Coptotermes fromosanus.</title>
        <authorList>
            <person name="Itakura S."/>
            <person name="Yosikawa Y."/>
            <person name="Umezawa K."/>
        </authorList>
    </citation>
    <scope>NUCLEOTIDE SEQUENCE [LARGE SCALE GENOMIC DNA]</scope>
</reference>
<dbReference type="Proteomes" id="UP000502823">
    <property type="component" value="Unassembled WGS sequence"/>
</dbReference>
<dbReference type="InParanoid" id="A0A6L2PX69"/>
<protein>
    <submittedName>
        <fullName evidence="1">Uncharacterized protein</fullName>
    </submittedName>
</protein>
<sequence length="56" mass="6479">FGAAVLMQQIRKYLLYEYIPVMQKTFGTGTTERCVVQRAVYVLLSGNEETRSYINQ</sequence>
<organism evidence="1 2">
    <name type="scientific">Coptotermes formosanus</name>
    <name type="common">Formosan subterranean termite</name>
    <dbReference type="NCBI Taxonomy" id="36987"/>
    <lineage>
        <taxon>Eukaryota</taxon>
        <taxon>Metazoa</taxon>
        <taxon>Ecdysozoa</taxon>
        <taxon>Arthropoda</taxon>
        <taxon>Hexapoda</taxon>
        <taxon>Insecta</taxon>
        <taxon>Pterygota</taxon>
        <taxon>Neoptera</taxon>
        <taxon>Polyneoptera</taxon>
        <taxon>Dictyoptera</taxon>
        <taxon>Blattodea</taxon>
        <taxon>Blattoidea</taxon>
        <taxon>Termitoidae</taxon>
        <taxon>Rhinotermitidae</taxon>
        <taxon>Coptotermes</taxon>
    </lineage>
</organism>
<accession>A0A6L2PX69</accession>
<comment type="caution">
    <text evidence="1">The sequence shown here is derived from an EMBL/GenBank/DDBJ whole genome shotgun (WGS) entry which is preliminary data.</text>
</comment>
<evidence type="ECO:0000313" key="1">
    <source>
        <dbReference type="EMBL" id="GFG37233.1"/>
    </source>
</evidence>
<dbReference type="AlphaFoldDB" id="A0A6L2PX69"/>
<dbReference type="EMBL" id="BLKM01006402">
    <property type="protein sequence ID" value="GFG37233.1"/>
    <property type="molecule type" value="Genomic_DNA"/>
</dbReference>
<name>A0A6L2PX69_COPFO</name>
<feature type="non-terminal residue" evidence="1">
    <location>
        <position position="1"/>
    </location>
</feature>
<proteinExistence type="predicted"/>
<keyword evidence="2" id="KW-1185">Reference proteome</keyword>
<evidence type="ECO:0000313" key="2">
    <source>
        <dbReference type="Proteomes" id="UP000502823"/>
    </source>
</evidence>
<feature type="non-terminal residue" evidence="1">
    <location>
        <position position="56"/>
    </location>
</feature>
<gene>
    <name evidence="1" type="ORF">Cfor_00639</name>
</gene>